<protein>
    <submittedName>
        <fullName evidence="4">EGF-like domain-containing protein</fullName>
    </submittedName>
</protein>
<evidence type="ECO:0000313" key="2">
    <source>
        <dbReference type="EMBL" id="VDP46843.1"/>
    </source>
</evidence>
<keyword evidence="3" id="KW-1185">Reference proteome</keyword>
<proteinExistence type="predicted"/>
<gene>
    <name evidence="2" type="ORF">SBAD_LOCUS12262</name>
</gene>
<keyword evidence="1" id="KW-0812">Transmembrane</keyword>
<keyword evidence="1" id="KW-0472">Membrane</keyword>
<keyword evidence="1" id="KW-1133">Transmembrane helix</keyword>
<feature type="transmembrane region" description="Helical" evidence="1">
    <location>
        <begin position="131"/>
        <end position="153"/>
    </location>
</feature>
<sequence length="249" mass="27956">MAMASVLGAEIAKFMVIDNFTHTSVIPCCNDGWAVVREQNAVTVDPWLLANDFHVQPMDQAPVLASTADSYYNQCTWYMLNTSKGMTTDPSRLGLLKLTCKCKSRFSGEHCQLNTMALARGNGGDGHSFRIFLMLAVIPLVFSFLAALFSFVLKSCCCSSIGIDWTYCESLKRLKLWRCCLATKQEDQRQHHRSHIDYNLDIRGEGTACNENLSMPRYMSSEVEFDQQRKESPPPTYEEAAPIAVVTKL</sequence>
<dbReference type="WBParaSite" id="SBAD_0001266701-mRNA-1">
    <property type="protein sequence ID" value="SBAD_0001266701-mRNA-1"/>
    <property type="gene ID" value="SBAD_0001266701"/>
</dbReference>
<evidence type="ECO:0000256" key="1">
    <source>
        <dbReference type="SAM" id="Phobius"/>
    </source>
</evidence>
<organism evidence="4">
    <name type="scientific">Soboliphyme baturini</name>
    <dbReference type="NCBI Taxonomy" id="241478"/>
    <lineage>
        <taxon>Eukaryota</taxon>
        <taxon>Metazoa</taxon>
        <taxon>Ecdysozoa</taxon>
        <taxon>Nematoda</taxon>
        <taxon>Enoplea</taxon>
        <taxon>Dorylaimia</taxon>
        <taxon>Dioctophymatida</taxon>
        <taxon>Dioctophymatoidea</taxon>
        <taxon>Soboliphymatidae</taxon>
        <taxon>Soboliphyme</taxon>
    </lineage>
</organism>
<dbReference type="AlphaFoldDB" id="A0A183J8R4"/>
<dbReference type="OrthoDB" id="5913763at2759"/>
<evidence type="ECO:0000313" key="3">
    <source>
        <dbReference type="Proteomes" id="UP000270296"/>
    </source>
</evidence>
<name>A0A183J8R4_9BILA</name>
<evidence type="ECO:0000313" key="4">
    <source>
        <dbReference type="WBParaSite" id="SBAD_0001266701-mRNA-1"/>
    </source>
</evidence>
<reference evidence="4" key="1">
    <citation type="submission" date="2016-06" db="UniProtKB">
        <authorList>
            <consortium name="WormBaseParasite"/>
        </authorList>
    </citation>
    <scope>IDENTIFICATION</scope>
</reference>
<accession>A0A183J8R4</accession>
<reference evidence="2 3" key="2">
    <citation type="submission" date="2018-11" db="EMBL/GenBank/DDBJ databases">
        <authorList>
            <consortium name="Pathogen Informatics"/>
        </authorList>
    </citation>
    <scope>NUCLEOTIDE SEQUENCE [LARGE SCALE GENOMIC DNA]</scope>
</reference>
<dbReference type="EMBL" id="UZAM01017322">
    <property type="protein sequence ID" value="VDP46843.1"/>
    <property type="molecule type" value="Genomic_DNA"/>
</dbReference>
<dbReference type="Proteomes" id="UP000270296">
    <property type="component" value="Unassembled WGS sequence"/>
</dbReference>